<dbReference type="InterPro" id="IPR009776">
    <property type="entry name" value="Spore_0_M"/>
</dbReference>
<dbReference type="PANTHER" id="PTHR40053">
    <property type="entry name" value="SPORULATION-CONTROL PROTEIN SPO0M"/>
    <property type="match status" value="1"/>
</dbReference>
<reference evidence="1 2" key="1">
    <citation type="submission" date="2019-03" db="EMBL/GenBank/DDBJ databases">
        <authorList>
            <person name="Gonzalez-Pimentel J.L."/>
        </authorList>
    </citation>
    <scope>NUCLEOTIDE SEQUENCE [LARGE SCALE GENOMIC DNA]</scope>
    <source>
        <strain evidence="1 2">JCM 31289</strain>
    </source>
</reference>
<dbReference type="PANTHER" id="PTHR40053:SF1">
    <property type="entry name" value="SPORULATION-CONTROL PROTEIN SPO0M"/>
    <property type="match status" value="1"/>
</dbReference>
<dbReference type="AlphaFoldDB" id="A0A4Z0H8X8"/>
<dbReference type="Proteomes" id="UP000297948">
    <property type="component" value="Unassembled WGS sequence"/>
</dbReference>
<gene>
    <name evidence="1" type="ORF">E4099_15100</name>
</gene>
<dbReference type="Pfam" id="PF07070">
    <property type="entry name" value="Spo0M"/>
    <property type="match status" value="1"/>
</dbReference>
<sequence length="291" mass="32319">MVFKRLLGGKGSGGSGIPLEVDTGIPDVPLRPGGLLRGEIVLRAPDRDVTVRSVDMKLVANASPAVGKRNAVDTESGDTIAHFRVTSHFTVGKGQETRVPLRYRLHWESPVSEVRGKPLEGVRLRAYTFVEAGGIEGRTDSDPLRIAATPLHEAVLDAFEAAGYSHGTAQIDADTIPRTERHVYLRQSFRLVDTLAVTGPDRPEHLEVNFHTNAVGCEIFVRKAALFQTIWSEKPPYLRYVAAHHEVGRFDFEAAVRGWIKEVAVLPEKREDDRIERVEYDLGSPRIWIDT</sequence>
<protein>
    <recommendedName>
        <fullName evidence="3">Sporulation protein</fullName>
    </recommendedName>
</protein>
<evidence type="ECO:0000313" key="2">
    <source>
        <dbReference type="Proteomes" id="UP000297948"/>
    </source>
</evidence>
<comment type="caution">
    <text evidence="1">The sequence shown here is derived from an EMBL/GenBank/DDBJ whole genome shotgun (WGS) entry which is preliminary data.</text>
</comment>
<evidence type="ECO:0000313" key="1">
    <source>
        <dbReference type="EMBL" id="TGB08667.1"/>
    </source>
</evidence>
<organism evidence="1 2">
    <name type="scientific">Streptomyces palmae</name>
    <dbReference type="NCBI Taxonomy" id="1701085"/>
    <lineage>
        <taxon>Bacteria</taxon>
        <taxon>Bacillati</taxon>
        <taxon>Actinomycetota</taxon>
        <taxon>Actinomycetes</taxon>
        <taxon>Kitasatosporales</taxon>
        <taxon>Streptomycetaceae</taxon>
        <taxon>Streptomyces</taxon>
    </lineage>
</organism>
<accession>A0A4Z0H8X8</accession>
<proteinExistence type="predicted"/>
<dbReference type="RefSeq" id="WP_135339569.1">
    <property type="nucleotide sequence ID" value="NZ_JBHLTX010000045.1"/>
</dbReference>
<evidence type="ECO:0008006" key="3">
    <source>
        <dbReference type="Google" id="ProtNLM"/>
    </source>
</evidence>
<keyword evidence="2" id="KW-1185">Reference proteome</keyword>
<dbReference type="OrthoDB" id="3866086at2"/>
<name>A0A4Z0H8X8_9ACTN</name>
<dbReference type="EMBL" id="SRID01000120">
    <property type="protein sequence ID" value="TGB08667.1"/>
    <property type="molecule type" value="Genomic_DNA"/>
</dbReference>